<reference evidence="1" key="1">
    <citation type="submission" date="2021-05" db="EMBL/GenBank/DDBJ databases">
        <authorList>
            <person name="Alioto T."/>
            <person name="Alioto T."/>
            <person name="Gomez Garrido J."/>
        </authorList>
    </citation>
    <scope>NUCLEOTIDE SEQUENCE</scope>
</reference>
<name>A0A8D8UH42_9HEMI</name>
<evidence type="ECO:0000313" key="1">
    <source>
        <dbReference type="EMBL" id="CAG6707020.1"/>
    </source>
</evidence>
<accession>A0A8D8UH42</accession>
<dbReference type="EMBL" id="HBUF01343715">
    <property type="protein sequence ID" value="CAG6707020.1"/>
    <property type="molecule type" value="Transcribed_RNA"/>
</dbReference>
<dbReference type="EMBL" id="HBUF01343714">
    <property type="protein sequence ID" value="CAG6707017.1"/>
    <property type="molecule type" value="Transcribed_RNA"/>
</dbReference>
<dbReference type="AlphaFoldDB" id="A0A8D8UH42"/>
<sequence>MVSQIANQTLVKKCRTMNSIDIDYSRTSIISASKIRVSFLSFLTTIEENFKRNFEIFFNGGKKKIRFLFVKISNKKGTYLNTHFILQHQHFVLFSLFYTQPRLFHLPLVPIR</sequence>
<proteinExistence type="predicted"/>
<protein>
    <submittedName>
        <fullName evidence="1">Uncharacterized protein</fullName>
    </submittedName>
</protein>
<organism evidence="1">
    <name type="scientific">Cacopsylla melanoneura</name>
    <dbReference type="NCBI Taxonomy" id="428564"/>
    <lineage>
        <taxon>Eukaryota</taxon>
        <taxon>Metazoa</taxon>
        <taxon>Ecdysozoa</taxon>
        <taxon>Arthropoda</taxon>
        <taxon>Hexapoda</taxon>
        <taxon>Insecta</taxon>
        <taxon>Pterygota</taxon>
        <taxon>Neoptera</taxon>
        <taxon>Paraneoptera</taxon>
        <taxon>Hemiptera</taxon>
        <taxon>Sternorrhyncha</taxon>
        <taxon>Psylloidea</taxon>
        <taxon>Psyllidae</taxon>
        <taxon>Psyllinae</taxon>
        <taxon>Cacopsylla</taxon>
    </lineage>
</organism>